<reference evidence="7" key="1">
    <citation type="submission" date="2017-05" db="EMBL/GenBank/DDBJ databases">
        <title>Complete and WGS of Bordetella genogroups.</title>
        <authorList>
            <person name="Spilker T."/>
            <person name="Lipuma J."/>
        </authorList>
    </citation>
    <scope>NUCLEOTIDE SEQUENCE [LARGE SCALE GENOMIC DNA]</scope>
    <source>
        <strain evidence="7">AU16122</strain>
    </source>
</reference>
<comment type="cofactor">
    <cofactor evidence="1">
        <name>a divalent metal cation</name>
        <dbReference type="ChEBI" id="CHEBI:60240"/>
    </cofactor>
</comment>
<evidence type="ECO:0000313" key="6">
    <source>
        <dbReference type="EMBL" id="OZI32579.1"/>
    </source>
</evidence>
<evidence type="ECO:0000313" key="7">
    <source>
        <dbReference type="Proteomes" id="UP000216020"/>
    </source>
</evidence>
<evidence type="ECO:0000256" key="1">
    <source>
        <dbReference type="ARBA" id="ARBA00001968"/>
    </source>
</evidence>
<dbReference type="GO" id="GO:0032259">
    <property type="term" value="P:methylation"/>
    <property type="evidence" value="ECO:0007669"/>
    <property type="project" value="UniProtKB-KW"/>
</dbReference>
<keyword evidence="6" id="KW-0489">Methyltransferase</keyword>
<accession>A0A261S5D4</accession>
<dbReference type="Proteomes" id="UP000216020">
    <property type="component" value="Unassembled WGS sequence"/>
</dbReference>
<feature type="binding site" evidence="5">
    <location>
        <position position="145"/>
    </location>
    <ligand>
        <name>substrate</name>
    </ligand>
</feature>
<dbReference type="SUPFAM" id="SSF89562">
    <property type="entry name" value="RraA-like"/>
    <property type="match status" value="1"/>
</dbReference>
<gene>
    <name evidence="6" type="ORF">CAL29_30065</name>
</gene>
<evidence type="ECO:0000256" key="3">
    <source>
        <dbReference type="ARBA" id="ARBA00029596"/>
    </source>
</evidence>
<evidence type="ECO:0000256" key="5">
    <source>
        <dbReference type="PIRSR" id="PIRSR605493-1"/>
    </source>
</evidence>
<dbReference type="EMBL" id="NEVM01000005">
    <property type="protein sequence ID" value="OZI32579.1"/>
    <property type="molecule type" value="Genomic_DNA"/>
</dbReference>
<sequence length="251" mass="26222">MNEPRLTGKISSSNIGRLSLPEIPPELIEGFRALGADASSVISDALDEAGLMKAVGASVLRPIYGGAAMIGRALTLRNIVQENSPSAGANAKVSRLAEIEAHNLAEPGDVLVIEGVHGISNIGGISATIGKREGELGAIVDGGIRDVSECRSIGYPMWSRDVTPLTGKWRVQTLQINHPVQIAGVQVAPGDIVIADETGICFVPLEIAPRILARAREMLAAEAGRQKDIANGIAVADLANRAGSFTMPKQP</sequence>
<keyword evidence="6" id="KW-0808">Transferase</keyword>
<dbReference type="PANTHER" id="PTHR33254:SF4">
    <property type="entry name" value="4-HYDROXY-4-METHYL-2-OXOGLUTARATE ALDOLASE 3-RELATED"/>
    <property type="match status" value="1"/>
</dbReference>
<keyword evidence="5" id="KW-0479">Metal-binding</keyword>
<comment type="cofactor">
    <cofactor evidence="5">
        <name>Mg(2+)</name>
        <dbReference type="ChEBI" id="CHEBI:18420"/>
    </cofactor>
</comment>
<dbReference type="GO" id="GO:0046872">
    <property type="term" value="F:metal ion binding"/>
    <property type="evidence" value="ECO:0007669"/>
    <property type="project" value="UniProtKB-KW"/>
</dbReference>
<keyword evidence="7" id="KW-1185">Reference proteome</keyword>
<dbReference type="InterPro" id="IPR005493">
    <property type="entry name" value="RraA/RraA-like"/>
</dbReference>
<protein>
    <recommendedName>
        <fullName evidence="2">Putative 4-hydroxy-4-methyl-2-oxoglutarate aldolase</fullName>
    </recommendedName>
    <alternativeName>
        <fullName evidence="3">Regulator of ribonuclease activity homolog</fullName>
    </alternativeName>
    <alternativeName>
        <fullName evidence="4">RraA-like protein</fullName>
    </alternativeName>
</protein>
<keyword evidence="5" id="KW-0460">Magnesium</keyword>
<dbReference type="AlphaFoldDB" id="A0A261S5D4"/>
<dbReference type="Pfam" id="PF03737">
    <property type="entry name" value="RraA-like"/>
    <property type="match status" value="1"/>
</dbReference>
<dbReference type="PANTHER" id="PTHR33254">
    <property type="entry name" value="4-HYDROXY-4-METHYL-2-OXOGLUTARATE ALDOLASE 3-RELATED"/>
    <property type="match status" value="1"/>
</dbReference>
<name>A0A261S5D4_9BORD</name>
<comment type="caution">
    <text evidence="6">The sequence shown here is derived from an EMBL/GenBank/DDBJ whole genome shotgun (WGS) entry which is preliminary data.</text>
</comment>
<dbReference type="CDD" id="cd16841">
    <property type="entry name" value="RraA_family"/>
    <property type="match status" value="1"/>
</dbReference>
<evidence type="ECO:0000256" key="2">
    <source>
        <dbReference type="ARBA" id="ARBA00016549"/>
    </source>
</evidence>
<dbReference type="GO" id="GO:0008168">
    <property type="term" value="F:methyltransferase activity"/>
    <property type="evidence" value="ECO:0007669"/>
    <property type="project" value="UniProtKB-KW"/>
</dbReference>
<organism evidence="6 7">
    <name type="scientific">Bordetella genomosp. 10</name>
    <dbReference type="NCBI Taxonomy" id="1416804"/>
    <lineage>
        <taxon>Bacteria</taxon>
        <taxon>Pseudomonadati</taxon>
        <taxon>Pseudomonadota</taxon>
        <taxon>Betaproteobacteria</taxon>
        <taxon>Burkholderiales</taxon>
        <taxon>Alcaligenaceae</taxon>
        <taxon>Bordetella</taxon>
    </lineage>
</organism>
<feature type="binding site" evidence="5">
    <location>
        <position position="146"/>
    </location>
    <ligand>
        <name>Mg(2+)</name>
        <dbReference type="ChEBI" id="CHEBI:18420"/>
    </ligand>
</feature>
<dbReference type="Gene3D" id="3.50.30.40">
    <property type="entry name" value="Ribonuclease E inhibitor RraA/RraA-like"/>
    <property type="match status" value="1"/>
</dbReference>
<proteinExistence type="predicted"/>
<dbReference type="InterPro" id="IPR036704">
    <property type="entry name" value="RraA/RraA-like_sf"/>
</dbReference>
<dbReference type="OrthoDB" id="8969658at2"/>
<evidence type="ECO:0000256" key="4">
    <source>
        <dbReference type="ARBA" id="ARBA00030169"/>
    </source>
</evidence>